<feature type="compositionally biased region" description="Low complexity" evidence="1">
    <location>
        <begin position="206"/>
        <end position="215"/>
    </location>
</feature>
<comment type="caution">
    <text evidence="2">The sequence shown here is derived from an EMBL/GenBank/DDBJ whole genome shotgun (WGS) entry which is preliminary data.</text>
</comment>
<evidence type="ECO:0000313" key="2">
    <source>
        <dbReference type="EMBL" id="MES0836119.1"/>
    </source>
</evidence>
<evidence type="ECO:0000313" key="3">
    <source>
        <dbReference type="Proteomes" id="UP001432401"/>
    </source>
</evidence>
<feature type="region of interest" description="Disordered" evidence="1">
    <location>
        <begin position="126"/>
        <end position="243"/>
    </location>
</feature>
<feature type="compositionally biased region" description="Basic residues" evidence="1">
    <location>
        <begin position="216"/>
        <end position="243"/>
    </location>
</feature>
<evidence type="ECO:0000256" key="1">
    <source>
        <dbReference type="SAM" id="MobiDB-lite"/>
    </source>
</evidence>
<sequence length="243" mass="24145">MVVDAVRTYLDAANGLTELSRKQAVAAAKTLLRANGAGGPALPGAGEGDTPPPRVGQSIQALAGELIETSQANRSALADLVRAEVGRQLERMDVVPRGEHERLVRRVAELERRLAARHAVERALAPEAAGAASPVAPATGPAGQDADAVAARGPAAPPETQGAAGGGGPEVREAPGGEAPEGSSGAAADDRDGAGDPAGEGEEAAPAEAGAAGTKARTRAPAKTARARSTAKRTPKGKGPAKK</sequence>
<dbReference type="Proteomes" id="UP001432401">
    <property type="component" value="Unassembled WGS sequence"/>
</dbReference>
<name>A0ABV1ZYY7_9ACTN</name>
<organism evidence="2 3">
    <name type="scientific">Nocardiopsis tropica</name>
    <dbReference type="NCBI Taxonomy" id="109330"/>
    <lineage>
        <taxon>Bacteria</taxon>
        <taxon>Bacillati</taxon>
        <taxon>Actinomycetota</taxon>
        <taxon>Actinomycetes</taxon>
        <taxon>Streptosporangiales</taxon>
        <taxon>Nocardiopsidaceae</taxon>
        <taxon>Nocardiopsis</taxon>
    </lineage>
</organism>
<proteinExistence type="predicted"/>
<dbReference type="EMBL" id="JBEQNB010000011">
    <property type="protein sequence ID" value="MES0836119.1"/>
    <property type="molecule type" value="Genomic_DNA"/>
</dbReference>
<feature type="compositionally biased region" description="Low complexity" evidence="1">
    <location>
        <begin position="126"/>
        <end position="162"/>
    </location>
</feature>
<reference evidence="2 3" key="1">
    <citation type="submission" date="2024-06" db="EMBL/GenBank/DDBJ databases">
        <authorList>
            <person name="Bataeva Y.V."/>
            <person name="Grigorian L.N."/>
            <person name="Solomentsev V.I."/>
        </authorList>
    </citation>
    <scope>NUCLEOTIDE SEQUENCE [LARGE SCALE GENOMIC DNA]</scope>
    <source>
        <strain evidence="3">SCPM-O-B-12605 (RCAM04882)</strain>
    </source>
</reference>
<keyword evidence="3" id="KW-1185">Reference proteome</keyword>
<gene>
    <name evidence="2" type="ORF">ABUK86_20240</name>
</gene>
<feature type="compositionally biased region" description="Low complexity" evidence="1">
    <location>
        <begin position="176"/>
        <end position="187"/>
    </location>
</feature>
<dbReference type="RefSeq" id="WP_344184670.1">
    <property type="nucleotide sequence ID" value="NZ_JBEQNA010000007.1"/>
</dbReference>
<protein>
    <submittedName>
        <fullName evidence="2">Membrane fusogenic activity family protein</fullName>
    </submittedName>
</protein>
<accession>A0ABV1ZYY7</accession>